<reference evidence="3" key="1">
    <citation type="journal article" date="2019" name="Int. J. Syst. Evol. Microbiol.">
        <title>The Global Catalogue of Microorganisms (GCM) 10K type strain sequencing project: providing services to taxonomists for standard genome sequencing and annotation.</title>
        <authorList>
            <consortium name="The Broad Institute Genomics Platform"/>
            <consortium name="The Broad Institute Genome Sequencing Center for Infectious Disease"/>
            <person name="Wu L."/>
            <person name="Ma J."/>
        </authorList>
    </citation>
    <scope>NUCLEOTIDE SEQUENCE [LARGE SCALE GENOMIC DNA]</scope>
    <source>
        <strain evidence="3">NBRC 102520</strain>
    </source>
</reference>
<sequence length="132" mass="14381">MAALLAGALAIKSAAIAQTAPPPESAAPTADNAVMLTVFLKHDQSRPLNELNAQLEKQGYYKSFPPAGVEVVSWYVMMGVGQVVTLRLPASRLREVNRIIEDSAWGPYRTEFYPTYDYKAVGMARHDKAAGN</sequence>
<evidence type="ECO:0000256" key="1">
    <source>
        <dbReference type="SAM" id="SignalP"/>
    </source>
</evidence>
<keyword evidence="1" id="KW-0732">Signal</keyword>
<protein>
    <submittedName>
        <fullName evidence="2">Uncharacterized protein</fullName>
    </submittedName>
</protein>
<gene>
    <name evidence="2" type="ORF">GCM10007857_68080</name>
</gene>
<feature type="signal peptide" evidence="1">
    <location>
        <begin position="1"/>
        <end position="17"/>
    </location>
</feature>
<feature type="chain" id="PRO_5045041162" evidence="1">
    <location>
        <begin position="18"/>
        <end position="132"/>
    </location>
</feature>
<evidence type="ECO:0000313" key="2">
    <source>
        <dbReference type="EMBL" id="GLR90094.1"/>
    </source>
</evidence>
<proteinExistence type="predicted"/>
<keyword evidence="3" id="KW-1185">Reference proteome</keyword>
<organism evidence="2 3">
    <name type="scientific">Bradyrhizobium iriomotense</name>
    <dbReference type="NCBI Taxonomy" id="441950"/>
    <lineage>
        <taxon>Bacteria</taxon>
        <taxon>Pseudomonadati</taxon>
        <taxon>Pseudomonadota</taxon>
        <taxon>Alphaproteobacteria</taxon>
        <taxon>Hyphomicrobiales</taxon>
        <taxon>Nitrobacteraceae</taxon>
        <taxon>Bradyrhizobium</taxon>
    </lineage>
</organism>
<name>A0ABQ6B9H7_9BRAD</name>
<dbReference type="EMBL" id="BSOW01000031">
    <property type="protein sequence ID" value="GLR90094.1"/>
    <property type="molecule type" value="Genomic_DNA"/>
</dbReference>
<evidence type="ECO:0000313" key="3">
    <source>
        <dbReference type="Proteomes" id="UP001156905"/>
    </source>
</evidence>
<accession>A0ABQ6B9H7</accession>
<dbReference type="Proteomes" id="UP001156905">
    <property type="component" value="Unassembled WGS sequence"/>
</dbReference>
<comment type="caution">
    <text evidence="2">The sequence shown here is derived from an EMBL/GenBank/DDBJ whole genome shotgun (WGS) entry which is preliminary data.</text>
</comment>